<dbReference type="PANTHER" id="PTHR42904">
    <property type="entry name" value="NUDIX HYDROLASE, NUDC SUBFAMILY"/>
    <property type="match status" value="1"/>
</dbReference>
<evidence type="ECO:0000313" key="11">
    <source>
        <dbReference type="EMBL" id="KKF97393.1"/>
    </source>
</evidence>
<protein>
    <recommendedName>
        <fullName evidence="4">NAD(+) diphosphatase</fullName>
        <ecNumber evidence="4">3.6.1.22</ecNumber>
    </recommendedName>
</protein>
<dbReference type="CDD" id="cd03429">
    <property type="entry name" value="NUDIX_NADH_pyrophosphatase_Nudt13"/>
    <property type="match status" value="1"/>
</dbReference>
<dbReference type="AlphaFoldDB" id="A0A0F8BXY9"/>
<dbReference type="InterPro" id="IPR000086">
    <property type="entry name" value="NUDIX_hydrolase_dom"/>
</dbReference>
<keyword evidence="6 11" id="KW-0378">Hydrolase</keyword>
<evidence type="ECO:0000256" key="6">
    <source>
        <dbReference type="ARBA" id="ARBA00022801"/>
    </source>
</evidence>
<dbReference type="GO" id="GO:0035529">
    <property type="term" value="F:NADH pyrophosphatase activity"/>
    <property type="evidence" value="ECO:0007669"/>
    <property type="project" value="TreeGrafter"/>
</dbReference>
<evidence type="ECO:0000256" key="3">
    <source>
        <dbReference type="ARBA" id="ARBA00009595"/>
    </source>
</evidence>
<comment type="caution">
    <text evidence="11">The sequence shown here is derived from an EMBL/GenBank/DDBJ whole genome shotgun (WGS) entry which is preliminary data.</text>
</comment>
<evidence type="ECO:0000256" key="8">
    <source>
        <dbReference type="ARBA" id="ARBA00023027"/>
    </source>
</evidence>
<dbReference type="GO" id="GO:0005829">
    <property type="term" value="C:cytosol"/>
    <property type="evidence" value="ECO:0007669"/>
    <property type="project" value="TreeGrafter"/>
</dbReference>
<comment type="cofactor">
    <cofactor evidence="2">
        <name>Zn(2+)</name>
        <dbReference type="ChEBI" id="CHEBI:29105"/>
    </cofactor>
</comment>
<evidence type="ECO:0000256" key="5">
    <source>
        <dbReference type="ARBA" id="ARBA00022723"/>
    </source>
</evidence>
<proteinExistence type="inferred from homology"/>
<dbReference type="GO" id="GO:0019677">
    <property type="term" value="P:NAD+ catabolic process"/>
    <property type="evidence" value="ECO:0007669"/>
    <property type="project" value="TreeGrafter"/>
</dbReference>
<dbReference type="InterPro" id="IPR015376">
    <property type="entry name" value="Znr_NADH_PPase"/>
</dbReference>
<dbReference type="GO" id="GO:0005777">
    <property type="term" value="C:peroxisome"/>
    <property type="evidence" value="ECO:0007669"/>
    <property type="project" value="TreeGrafter"/>
</dbReference>
<keyword evidence="5" id="KW-0479">Metal-binding</keyword>
<dbReference type="InterPro" id="IPR015375">
    <property type="entry name" value="NADH_PPase-like_N"/>
</dbReference>
<dbReference type="InterPro" id="IPR050241">
    <property type="entry name" value="NAD-cap_RNA_hydrolase_NudC"/>
</dbReference>
<dbReference type="Pfam" id="PF00293">
    <property type="entry name" value="NUDIX"/>
    <property type="match status" value="1"/>
</dbReference>
<evidence type="ECO:0000256" key="9">
    <source>
        <dbReference type="ARBA" id="ARBA00023679"/>
    </source>
</evidence>
<dbReference type="EMBL" id="LBBL01000008">
    <property type="protein sequence ID" value="KKF97393.1"/>
    <property type="molecule type" value="Genomic_DNA"/>
</dbReference>
<dbReference type="EC" id="3.6.1.22" evidence="4"/>
<keyword evidence="8" id="KW-0520">NAD</keyword>
<evidence type="ECO:0000256" key="4">
    <source>
        <dbReference type="ARBA" id="ARBA00012381"/>
    </source>
</evidence>
<dbReference type="GO" id="GO:0046872">
    <property type="term" value="F:metal ion binding"/>
    <property type="evidence" value="ECO:0007669"/>
    <property type="project" value="UniProtKB-KW"/>
</dbReference>
<sequence>MSSSSAVTLIEPLAPDSMLSKHFGRGLINYFSGTKINRLSFLRGDHTFLSAAFTHPETQFVLLKDLVPAVKDSASLALFKHTDVAPLTGKNPFETPEDAVIKAYDSTKDKPLVLFLGVEENEGAGFEYKTYRGQPWFAVDVTPRGTYKEAAQSIIDYVGASGIEFMKNPRAMSLKATDAATYAQARSLLDWNARNQFCSGCGGSTFSVQAGYKRVCPPTDFLGRSEATTRSACHTRVGVANMCFPRYDPVMIAAVISADGKRVLLGRQARYPKKWYSTLAGFVEQGESVEDAVIREVWEESGVRVGRVVLHSTQPWPYPASLMIGAVAQALPGGEGINLSHDAELEDAKWYSFEEVRKALKIGTFGLDDATQKDYDGLKLPPHTAIAHQLLAAVVAGFGNPTASI</sequence>
<keyword evidence="7" id="KW-0460">Magnesium</keyword>
<dbReference type="Proteomes" id="UP000034841">
    <property type="component" value="Unassembled WGS sequence"/>
</dbReference>
<name>A0A0F8BXY9_CERFI</name>
<dbReference type="Pfam" id="PF09297">
    <property type="entry name" value="Zn_ribbon_NUD"/>
    <property type="match status" value="1"/>
</dbReference>
<evidence type="ECO:0000256" key="2">
    <source>
        <dbReference type="ARBA" id="ARBA00001947"/>
    </source>
</evidence>
<dbReference type="GO" id="GO:0110153">
    <property type="term" value="F:RNA NAD-cap (NMN-forming) hydrolase activity"/>
    <property type="evidence" value="ECO:0007669"/>
    <property type="project" value="RHEA"/>
</dbReference>
<dbReference type="FunFam" id="3.90.79.10:FF:000042">
    <property type="entry name" value="Probable NADH pyrophosphatase"/>
    <property type="match status" value="1"/>
</dbReference>
<keyword evidence="12" id="KW-1185">Reference proteome</keyword>
<dbReference type="Pfam" id="PF09296">
    <property type="entry name" value="NUDIX-like"/>
    <property type="match status" value="1"/>
</dbReference>
<dbReference type="PROSITE" id="PS51462">
    <property type="entry name" value="NUDIX"/>
    <property type="match status" value="1"/>
</dbReference>
<reference evidence="11 12" key="1">
    <citation type="submission" date="2015-04" db="EMBL/GenBank/DDBJ databases">
        <title>Genome sequence of Ceratocystis platani, a major pathogen of plane trees.</title>
        <authorList>
            <person name="Belbahri L."/>
        </authorList>
    </citation>
    <scope>NUCLEOTIDE SEQUENCE [LARGE SCALE GENOMIC DNA]</scope>
    <source>
        <strain evidence="11 12">CFO</strain>
    </source>
</reference>
<dbReference type="OrthoDB" id="10249612at2759"/>
<dbReference type="InterPro" id="IPR049734">
    <property type="entry name" value="NudC-like_C"/>
</dbReference>
<dbReference type="InterPro" id="IPR020084">
    <property type="entry name" value="NUDIX_hydrolase_CS"/>
</dbReference>
<evidence type="ECO:0000259" key="10">
    <source>
        <dbReference type="PROSITE" id="PS51462"/>
    </source>
</evidence>
<accession>A0A0F8BXY9</accession>
<comment type="cofactor">
    <cofactor evidence="1">
        <name>Mg(2+)</name>
        <dbReference type="ChEBI" id="CHEBI:18420"/>
    </cofactor>
</comment>
<comment type="catalytic activity">
    <reaction evidence="9">
        <text>a 5'-end NAD(+)-phospho-ribonucleoside in mRNA + H2O = a 5'-end phospho-adenosine-phospho-ribonucleoside in mRNA + beta-nicotinamide D-ribonucleotide + 2 H(+)</text>
        <dbReference type="Rhea" id="RHEA:60876"/>
        <dbReference type="Rhea" id="RHEA-COMP:15698"/>
        <dbReference type="Rhea" id="RHEA-COMP:15719"/>
        <dbReference type="ChEBI" id="CHEBI:14649"/>
        <dbReference type="ChEBI" id="CHEBI:15377"/>
        <dbReference type="ChEBI" id="CHEBI:15378"/>
        <dbReference type="ChEBI" id="CHEBI:144029"/>
        <dbReference type="ChEBI" id="CHEBI:144051"/>
    </reaction>
    <physiologicalReaction direction="left-to-right" evidence="9">
        <dbReference type="Rhea" id="RHEA:60877"/>
    </physiologicalReaction>
</comment>
<feature type="domain" description="Nudix hydrolase" evidence="10">
    <location>
        <begin position="245"/>
        <end position="380"/>
    </location>
</feature>
<dbReference type="SUPFAM" id="SSF55811">
    <property type="entry name" value="Nudix"/>
    <property type="match status" value="1"/>
</dbReference>
<organism evidence="11 12">
    <name type="scientific">Ceratocystis fimbriata f. sp. platani</name>
    <dbReference type="NCBI Taxonomy" id="88771"/>
    <lineage>
        <taxon>Eukaryota</taxon>
        <taxon>Fungi</taxon>
        <taxon>Dikarya</taxon>
        <taxon>Ascomycota</taxon>
        <taxon>Pezizomycotina</taxon>
        <taxon>Sordariomycetes</taxon>
        <taxon>Hypocreomycetidae</taxon>
        <taxon>Microascales</taxon>
        <taxon>Ceratocystidaceae</taxon>
        <taxon>Ceratocystis</taxon>
    </lineage>
</organism>
<dbReference type="Gene3D" id="3.90.79.10">
    <property type="entry name" value="Nucleoside Triphosphate Pyrophosphohydrolase"/>
    <property type="match status" value="1"/>
</dbReference>
<gene>
    <name evidence="11" type="ORF">CFO_g229</name>
</gene>
<dbReference type="InterPro" id="IPR015797">
    <property type="entry name" value="NUDIX_hydrolase-like_dom_sf"/>
</dbReference>
<dbReference type="PANTHER" id="PTHR42904:SF6">
    <property type="entry name" value="NAD-CAPPED RNA HYDROLASE NUDT12"/>
    <property type="match status" value="1"/>
</dbReference>
<dbReference type="PROSITE" id="PS00893">
    <property type="entry name" value="NUDIX_BOX"/>
    <property type="match status" value="1"/>
</dbReference>
<comment type="similarity">
    <text evidence="3">Belongs to the Nudix hydrolase family. NudC subfamily.</text>
</comment>
<evidence type="ECO:0000313" key="12">
    <source>
        <dbReference type="Proteomes" id="UP000034841"/>
    </source>
</evidence>
<dbReference type="Gene3D" id="3.90.79.20">
    <property type="match status" value="1"/>
</dbReference>
<evidence type="ECO:0000256" key="1">
    <source>
        <dbReference type="ARBA" id="ARBA00001946"/>
    </source>
</evidence>
<dbReference type="GO" id="GO:0006742">
    <property type="term" value="P:NADP+ catabolic process"/>
    <property type="evidence" value="ECO:0007669"/>
    <property type="project" value="TreeGrafter"/>
</dbReference>
<evidence type="ECO:0000256" key="7">
    <source>
        <dbReference type="ARBA" id="ARBA00022842"/>
    </source>
</evidence>